<organism evidence="5 6">
    <name type="scientific">Helobdella robusta</name>
    <name type="common">Californian leech</name>
    <dbReference type="NCBI Taxonomy" id="6412"/>
    <lineage>
        <taxon>Eukaryota</taxon>
        <taxon>Metazoa</taxon>
        <taxon>Spiralia</taxon>
        <taxon>Lophotrochozoa</taxon>
        <taxon>Annelida</taxon>
        <taxon>Clitellata</taxon>
        <taxon>Hirudinea</taxon>
        <taxon>Rhynchobdellida</taxon>
        <taxon>Glossiphoniidae</taxon>
        <taxon>Helobdella</taxon>
    </lineage>
</organism>
<evidence type="ECO:0000259" key="3">
    <source>
        <dbReference type="PROSITE" id="PS50835"/>
    </source>
</evidence>
<protein>
    <recommendedName>
        <fullName evidence="3">Ig-like domain-containing protein</fullName>
    </recommendedName>
</protein>
<keyword evidence="2" id="KW-0732">Signal</keyword>
<evidence type="ECO:0000256" key="2">
    <source>
        <dbReference type="SAM" id="SignalP"/>
    </source>
</evidence>
<feature type="chain" id="PRO_5010980332" description="Ig-like domain-containing protein" evidence="2">
    <location>
        <begin position="20"/>
        <end position="374"/>
    </location>
</feature>
<dbReference type="Proteomes" id="UP000015101">
    <property type="component" value="Unassembled WGS sequence"/>
</dbReference>
<dbReference type="InterPro" id="IPR007110">
    <property type="entry name" value="Ig-like_dom"/>
</dbReference>
<dbReference type="HOGENOM" id="CLU_740282_0_0_1"/>
<dbReference type="PROSITE" id="PS50835">
    <property type="entry name" value="IG_LIKE"/>
    <property type="match status" value="1"/>
</dbReference>
<keyword evidence="1" id="KW-0472">Membrane</keyword>
<feature type="domain" description="Ig-like" evidence="3">
    <location>
        <begin position="204"/>
        <end position="271"/>
    </location>
</feature>
<dbReference type="EMBL" id="AMQM01004975">
    <property type="status" value="NOT_ANNOTATED_CDS"/>
    <property type="molecule type" value="Genomic_DNA"/>
</dbReference>
<reference evidence="4 6" key="2">
    <citation type="journal article" date="2013" name="Nature">
        <title>Insights into bilaterian evolution from three spiralian genomes.</title>
        <authorList>
            <person name="Simakov O."/>
            <person name="Marletaz F."/>
            <person name="Cho S.J."/>
            <person name="Edsinger-Gonzales E."/>
            <person name="Havlak P."/>
            <person name="Hellsten U."/>
            <person name="Kuo D.H."/>
            <person name="Larsson T."/>
            <person name="Lv J."/>
            <person name="Arendt D."/>
            <person name="Savage R."/>
            <person name="Osoegawa K."/>
            <person name="de Jong P."/>
            <person name="Grimwood J."/>
            <person name="Chapman J.A."/>
            <person name="Shapiro H."/>
            <person name="Aerts A."/>
            <person name="Otillar R.P."/>
            <person name="Terry A.Y."/>
            <person name="Boore J.L."/>
            <person name="Grigoriev I.V."/>
            <person name="Lindberg D.R."/>
            <person name="Seaver E.C."/>
            <person name="Weisblat D.A."/>
            <person name="Putnam N.H."/>
            <person name="Rokhsar D.S."/>
        </authorList>
    </citation>
    <scope>NUCLEOTIDE SEQUENCE</scope>
</reference>
<evidence type="ECO:0000313" key="5">
    <source>
        <dbReference type="EnsemblMetazoa" id="HelroP174590"/>
    </source>
</evidence>
<feature type="signal peptide" evidence="2">
    <location>
        <begin position="1"/>
        <end position="19"/>
    </location>
</feature>
<reference evidence="5" key="3">
    <citation type="submission" date="2015-06" db="UniProtKB">
        <authorList>
            <consortium name="EnsemblMetazoa"/>
        </authorList>
    </citation>
    <scope>IDENTIFICATION</scope>
</reference>
<dbReference type="AlphaFoldDB" id="T1F8A2"/>
<gene>
    <name evidence="5" type="primary">20205051</name>
    <name evidence="4" type="ORF">HELRODRAFT_174590</name>
</gene>
<keyword evidence="1" id="KW-0812">Transmembrane</keyword>
<evidence type="ECO:0000313" key="4">
    <source>
        <dbReference type="EMBL" id="ESO01632.1"/>
    </source>
</evidence>
<evidence type="ECO:0000256" key="1">
    <source>
        <dbReference type="SAM" id="Phobius"/>
    </source>
</evidence>
<proteinExistence type="predicted"/>
<dbReference type="EnsemblMetazoa" id="HelroT174590">
    <property type="protein sequence ID" value="HelroP174590"/>
    <property type="gene ID" value="HelroG174590"/>
</dbReference>
<accession>T1F8A2</accession>
<feature type="transmembrane region" description="Helical" evidence="1">
    <location>
        <begin position="325"/>
        <end position="348"/>
    </location>
</feature>
<dbReference type="RefSeq" id="XP_009020286.1">
    <property type="nucleotide sequence ID" value="XM_009022038.1"/>
</dbReference>
<dbReference type="GeneID" id="20205051"/>
<keyword evidence="6" id="KW-1185">Reference proteome</keyword>
<name>T1F8A2_HELRO</name>
<dbReference type="InParanoid" id="T1F8A2"/>
<sequence>MSNYLFLFLIIVCLRSSVCIIMPYGWLSNGPVTDNSNVVLATMGENVTFKKIDGCSENEWYKLNSNNYSPSRIVASSDNAGIYANECYNDTMQYKLLAVLDKHPPGRVQPREEKNYTGPWSIFLLFKIHVGEKLNYSRVTLNDGHKIVLLVPGSYQNGVFGFKSRAVNVSNFELLKNFSVRWLVDVGYFREEISLFRINFITHESVHNTKVDKQKVSTNETVTCSSSGTPVAHKYTWKCTMQEEMFNVLVTYHITSNGSSIKFTKNGTYECSCVAENKLLDESFYRDEWLGRIVVSEFKSSDRNSTAYINKLATKLVALGGKKSFIIGLVVGLLATLILIIVVTLVLVKKKTCVKKEQDSVNGMIKPETCDQIS</sequence>
<dbReference type="EMBL" id="KB096743">
    <property type="protein sequence ID" value="ESO01632.1"/>
    <property type="molecule type" value="Genomic_DNA"/>
</dbReference>
<dbReference type="CTD" id="20205051"/>
<reference evidence="6" key="1">
    <citation type="submission" date="2012-12" db="EMBL/GenBank/DDBJ databases">
        <authorList>
            <person name="Hellsten U."/>
            <person name="Grimwood J."/>
            <person name="Chapman J.A."/>
            <person name="Shapiro H."/>
            <person name="Aerts A."/>
            <person name="Otillar R.P."/>
            <person name="Terry A.Y."/>
            <person name="Boore J.L."/>
            <person name="Simakov O."/>
            <person name="Marletaz F."/>
            <person name="Cho S.-J."/>
            <person name="Edsinger-Gonzales E."/>
            <person name="Havlak P."/>
            <person name="Kuo D.-H."/>
            <person name="Larsson T."/>
            <person name="Lv J."/>
            <person name="Arendt D."/>
            <person name="Savage R."/>
            <person name="Osoegawa K."/>
            <person name="de Jong P."/>
            <person name="Lindberg D.R."/>
            <person name="Seaver E.C."/>
            <person name="Weisblat D.A."/>
            <person name="Putnam N.H."/>
            <person name="Grigoriev I.V."/>
            <person name="Rokhsar D.S."/>
        </authorList>
    </citation>
    <scope>NUCLEOTIDE SEQUENCE</scope>
</reference>
<dbReference type="KEGG" id="hro:HELRODRAFT_174590"/>
<evidence type="ECO:0000313" key="6">
    <source>
        <dbReference type="Proteomes" id="UP000015101"/>
    </source>
</evidence>
<keyword evidence="1" id="KW-1133">Transmembrane helix</keyword>